<dbReference type="OrthoDB" id="6337382at2759"/>
<proteinExistence type="predicted"/>
<name>A0A6J8ACK3_MYTCO</name>
<dbReference type="PROSITE" id="PS50041">
    <property type="entry name" value="C_TYPE_LECTIN_2"/>
    <property type="match status" value="1"/>
</dbReference>
<organism evidence="2 3">
    <name type="scientific">Mytilus coruscus</name>
    <name type="common">Sea mussel</name>
    <dbReference type="NCBI Taxonomy" id="42192"/>
    <lineage>
        <taxon>Eukaryota</taxon>
        <taxon>Metazoa</taxon>
        <taxon>Spiralia</taxon>
        <taxon>Lophotrochozoa</taxon>
        <taxon>Mollusca</taxon>
        <taxon>Bivalvia</taxon>
        <taxon>Autobranchia</taxon>
        <taxon>Pteriomorphia</taxon>
        <taxon>Mytilida</taxon>
        <taxon>Mytiloidea</taxon>
        <taxon>Mytilidae</taxon>
        <taxon>Mytilinae</taxon>
        <taxon>Mytilus</taxon>
    </lineage>
</organism>
<dbReference type="EMBL" id="CACVKT020001187">
    <property type="protein sequence ID" value="CAC5365817.1"/>
    <property type="molecule type" value="Genomic_DNA"/>
</dbReference>
<dbReference type="Gene3D" id="3.10.100.10">
    <property type="entry name" value="Mannose-Binding Protein A, subunit A"/>
    <property type="match status" value="1"/>
</dbReference>
<dbReference type="InterPro" id="IPR001304">
    <property type="entry name" value="C-type_lectin-like"/>
</dbReference>
<accession>A0A6J8ACK3</accession>
<reference evidence="2 3" key="1">
    <citation type="submission" date="2020-06" db="EMBL/GenBank/DDBJ databases">
        <authorList>
            <person name="Li R."/>
            <person name="Bekaert M."/>
        </authorList>
    </citation>
    <scope>NUCLEOTIDE SEQUENCE [LARGE SCALE GENOMIC DNA]</scope>
    <source>
        <strain evidence="3">wild</strain>
    </source>
</reference>
<dbReference type="InterPro" id="IPR016186">
    <property type="entry name" value="C-type_lectin-like/link_sf"/>
</dbReference>
<gene>
    <name evidence="2" type="ORF">MCOR_6351</name>
</gene>
<dbReference type="AlphaFoldDB" id="A0A6J8ACK3"/>
<evidence type="ECO:0000259" key="1">
    <source>
        <dbReference type="PROSITE" id="PS50041"/>
    </source>
</evidence>
<dbReference type="Proteomes" id="UP000507470">
    <property type="component" value="Unassembled WGS sequence"/>
</dbReference>
<protein>
    <recommendedName>
        <fullName evidence="1">C-type lectin domain-containing protein</fullName>
    </recommendedName>
</protein>
<dbReference type="InterPro" id="IPR016187">
    <property type="entry name" value="CTDL_fold"/>
</dbReference>
<evidence type="ECO:0000313" key="3">
    <source>
        <dbReference type="Proteomes" id="UP000507470"/>
    </source>
</evidence>
<sequence length="228" mass="25767">MLYFSVFVLPVKWYKSTGVGTNSPSEVMFFETARSKVECSVMCNTIPGCQSYLFDIKLTRCTLLSMSNQQGPISASNDILHYKRCSVSHCPYGYDILSESCACVKYIPDSYRTWIDSRQDCIREGADLAVLNSDTLYTEFLDYMDNALVLKVRVAVNGVLVGSIPYWNNGQEVNSKRFCTNCPDLLNQTSVCLYMTDLTETWCGSTINRLDDALCDDALILRICMKRL</sequence>
<keyword evidence="3" id="KW-1185">Reference proteome</keyword>
<feature type="domain" description="C-type lectin" evidence="1">
    <location>
        <begin position="103"/>
        <end position="216"/>
    </location>
</feature>
<evidence type="ECO:0000313" key="2">
    <source>
        <dbReference type="EMBL" id="CAC5365817.1"/>
    </source>
</evidence>
<dbReference type="SUPFAM" id="SSF56436">
    <property type="entry name" value="C-type lectin-like"/>
    <property type="match status" value="1"/>
</dbReference>